<sequence length="70" mass="7547">MSRGTGEGPGDLLAGTPPYRSRLRGPHQHNGPHVDLGRIQVGQPHDPDPGVLEELRRVYLEAEGDLEGGE</sequence>
<dbReference type="AlphaFoldDB" id="A0A101T904"/>
<keyword evidence="3" id="KW-1185">Reference proteome</keyword>
<accession>A0A101T904</accession>
<gene>
    <name evidence="2" type="ORF">AQJ64_03675</name>
</gene>
<name>A0A101T904_9ACTN</name>
<evidence type="ECO:0000313" key="3">
    <source>
        <dbReference type="Proteomes" id="UP000052982"/>
    </source>
</evidence>
<reference evidence="2 3" key="1">
    <citation type="submission" date="2015-10" db="EMBL/GenBank/DDBJ databases">
        <title>Draft genome sequence of Streptomyces griseoruber DSM 40281, type strain for the species Streptomyces griseoruber.</title>
        <authorList>
            <person name="Ruckert C."/>
            <person name="Winkler A."/>
            <person name="Kalinowski J."/>
            <person name="Kampfer P."/>
            <person name="Glaeser S."/>
        </authorList>
    </citation>
    <scope>NUCLEOTIDE SEQUENCE [LARGE SCALE GENOMIC DNA]</scope>
    <source>
        <strain evidence="2 3">DSM 40281</strain>
    </source>
</reference>
<comment type="caution">
    <text evidence="2">The sequence shown here is derived from an EMBL/GenBank/DDBJ whole genome shotgun (WGS) entry which is preliminary data.</text>
</comment>
<protein>
    <submittedName>
        <fullName evidence="2">Uncharacterized protein</fullName>
    </submittedName>
</protein>
<dbReference type="EMBL" id="LMWW01000006">
    <property type="protein sequence ID" value="KUN88057.1"/>
    <property type="molecule type" value="Genomic_DNA"/>
</dbReference>
<evidence type="ECO:0000256" key="1">
    <source>
        <dbReference type="SAM" id="MobiDB-lite"/>
    </source>
</evidence>
<proteinExistence type="predicted"/>
<organism evidence="2 3">
    <name type="scientific">Streptomyces griseoruber</name>
    <dbReference type="NCBI Taxonomy" id="1943"/>
    <lineage>
        <taxon>Bacteria</taxon>
        <taxon>Bacillati</taxon>
        <taxon>Actinomycetota</taxon>
        <taxon>Actinomycetes</taxon>
        <taxon>Kitasatosporales</taxon>
        <taxon>Streptomycetaceae</taxon>
        <taxon>Streptomyces</taxon>
    </lineage>
</organism>
<dbReference type="Proteomes" id="UP000052982">
    <property type="component" value="Unassembled WGS sequence"/>
</dbReference>
<dbReference type="STRING" id="1943.AQJ64_03675"/>
<evidence type="ECO:0000313" key="2">
    <source>
        <dbReference type="EMBL" id="KUN88057.1"/>
    </source>
</evidence>
<feature type="region of interest" description="Disordered" evidence="1">
    <location>
        <begin position="1"/>
        <end position="50"/>
    </location>
</feature>
<dbReference type="RefSeq" id="WP_055634711.1">
    <property type="nucleotide sequence ID" value="NZ_JBIRTR010000024.1"/>
</dbReference>